<organism evidence="1 2">
    <name type="scientific">Aquincola tertiaricarbonis</name>
    <dbReference type="NCBI Taxonomy" id="391953"/>
    <lineage>
        <taxon>Bacteria</taxon>
        <taxon>Pseudomonadati</taxon>
        <taxon>Pseudomonadota</taxon>
        <taxon>Betaproteobacteria</taxon>
        <taxon>Burkholderiales</taxon>
        <taxon>Sphaerotilaceae</taxon>
        <taxon>Aquincola</taxon>
    </lineage>
</organism>
<keyword evidence="2" id="KW-1185">Reference proteome</keyword>
<protein>
    <submittedName>
        <fullName evidence="1">Uncharacterized protein</fullName>
    </submittedName>
</protein>
<reference evidence="1" key="1">
    <citation type="submission" date="2022-05" db="EMBL/GenBank/DDBJ databases">
        <title>An RpoN-dependent PEP-CTERM gene is involved in floc formation of an Aquincola tertiaricarbonis strain.</title>
        <authorList>
            <person name="Qiu D."/>
            <person name="Xia M."/>
        </authorList>
    </citation>
    <scope>NUCLEOTIDE SEQUENCE</scope>
    <source>
        <strain evidence="1">RN12</strain>
    </source>
</reference>
<evidence type="ECO:0000313" key="1">
    <source>
        <dbReference type="EMBL" id="URI07925.1"/>
    </source>
</evidence>
<sequence length="112" mass="12599">MHIGECYADNLRRFYRERLKPEEQHLVERYVAEGVARHRAQLQPFSFVHRGRSIRVASLPVAGVGRIRLWRDETPDRSLAEVLPSSGLQGGESLFDLIADGVAVADPDCTLT</sequence>
<accession>A0ABY4S9I6</accession>
<name>A0ABY4S9I6_AQUTE</name>
<dbReference type="EMBL" id="CP097635">
    <property type="protein sequence ID" value="URI07925.1"/>
    <property type="molecule type" value="Genomic_DNA"/>
</dbReference>
<dbReference type="RefSeq" id="WP_250196146.1">
    <property type="nucleotide sequence ID" value="NZ_CP097635.1"/>
</dbReference>
<proteinExistence type="predicted"/>
<dbReference type="Proteomes" id="UP001056201">
    <property type="component" value="Chromosome 1"/>
</dbReference>
<gene>
    <name evidence="1" type="ORF">MW290_04890</name>
</gene>
<evidence type="ECO:0000313" key="2">
    <source>
        <dbReference type="Proteomes" id="UP001056201"/>
    </source>
</evidence>